<comment type="caution">
    <text evidence="9">The sequence shown here is derived from an EMBL/GenBank/DDBJ whole genome shotgun (WGS) entry which is preliminary data.</text>
</comment>
<dbReference type="Gene3D" id="1.25.40.420">
    <property type="match status" value="1"/>
</dbReference>
<keyword evidence="10" id="KW-1185">Reference proteome</keyword>
<dbReference type="PROSITE" id="PS50097">
    <property type="entry name" value="BTB"/>
    <property type="match status" value="1"/>
</dbReference>
<dbReference type="FunFam" id="1.10.220.10:FF:000005">
    <property type="entry name" value="Annexin"/>
    <property type="match status" value="1"/>
</dbReference>
<evidence type="ECO:0000256" key="4">
    <source>
        <dbReference type="ARBA" id="ARBA00022837"/>
    </source>
</evidence>
<accession>A0A3M0KU47</accession>
<reference evidence="9 10" key="1">
    <citation type="submission" date="2018-07" db="EMBL/GenBank/DDBJ databases">
        <title>A high quality draft genome assembly of the barn swallow (H. rustica rustica).</title>
        <authorList>
            <person name="Formenti G."/>
            <person name="Chiara M."/>
            <person name="Poveda L."/>
            <person name="Francoijs K.-J."/>
            <person name="Bonisoli-Alquati A."/>
            <person name="Canova L."/>
            <person name="Gianfranceschi L."/>
            <person name="Horner D.S."/>
            <person name="Saino N."/>
        </authorList>
    </citation>
    <scope>NUCLEOTIDE SEQUENCE [LARGE SCALE GENOMIC DNA]</scope>
    <source>
        <strain evidence="9">Chelidonia</strain>
        <tissue evidence="9">Blood</tissue>
    </source>
</reference>
<dbReference type="EMBL" id="QRBI01000104">
    <property type="protein sequence ID" value="RMC14914.1"/>
    <property type="molecule type" value="Genomic_DNA"/>
</dbReference>
<dbReference type="InterPro" id="IPR030568">
    <property type="entry name" value="KLHL38_BACK"/>
</dbReference>
<dbReference type="GO" id="GO:0005509">
    <property type="term" value="F:calcium ion binding"/>
    <property type="evidence" value="ECO:0007669"/>
    <property type="project" value="InterPro"/>
</dbReference>
<sequence length="982" mass="111678">MVSNIIDFAMYPLEENGPVKIHRSTHKHHHHGFDAERDAKKIYNACKGAGTDEKKIIEVLSSRTSEQRQQIKLKYKALYSKEMEEDLKGDLSGNFEKAVLALLDLPCEYEARALRKAMKGAGTDESLLIEILCTRNNKEIVNIKEAYKRLFDRDLESDVKSDTSGSLRKILVMVLEATRDETQQVNAQLAAQDASDLYKAGEGRWGTEELAFNVVLAKRSYSQLRATFQAYEKVYGKDIEESIKSETSGDLEKAYLTLVSCAKDCPGYFATLLHKSMKGAGTDEETLIRILVTRAENSSLSYFAMEEGSTKEFLFKDQDFSSELLRQLNALRQSRMLTDVTLCSGGFEIPCHRNVLASSSPYFKAMFCNNFRESHQPKVVLKGIDADILDQIILYVYTGEILISTENVLCLLETASMLQYTKLFEACSTYLQDKLTPDNCLSMIRLAKVLNCQSLNKKAKAMALKCFPVVASSEDLKDLCPMELIDYLGDDELCGEEEQVFEALMVWIRHDLQARQGYIQELFKKVRLQYVHPTFLFHFIANDSLVQSSPTCRSILESARRHMFSLYSTNTPDIKPMMHVPRRYSSQEFLIIIGGRKDSQQTTRDVLLYDDKTNQWLSLAKLPMRLYKASAVSLHSNIFVLGGMPVSNKKSLVSGNIYIYSLKLNQWRLIEHMLVPRYSHRSLAYKNYILSFGGIGENQEILNSVERYDSVYNTCESMANMPVAVLHPAVAAKDQRVYLFGGEDILQNPVRLIQVYHVSRNMWFRMETRVVKNVCAPAVVIGDQIIIVGGYTRRIIAYDTKDNKFVKCADMKDRRMHHGATVIKNKLYVTGGRCLTSDNAIKDLDSLDCYDPETDTWTPQGKMPHKLFDHGKDPPQSAESTWGIFMRSRKVLTLKHKRGHSVKMPRLATQETQQRKFHQHLCKSEFLLYALELDLTVGLVCNDWLEHVTASADSEALSVKQLLPMKNLKIDVPAMQVACLDI</sequence>
<dbReference type="InterPro" id="IPR011333">
    <property type="entry name" value="SKP1/BTB/POZ_sf"/>
</dbReference>
<gene>
    <name evidence="9" type="ORF">DUI87_07091</name>
</gene>
<dbReference type="PRINTS" id="PR01811">
    <property type="entry name" value="ANNEXINXIII"/>
</dbReference>
<proteinExistence type="inferred from homology"/>
<dbReference type="InterPro" id="IPR006652">
    <property type="entry name" value="Kelch_1"/>
</dbReference>
<dbReference type="SMART" id="SM00225">
    <property type="entry name" value="BTB"/>
    <property type="match status" value="1"/>
</dbReference>
<dbReference type="InterPro" id="IPR056737">
    <property type="entry name" value="Beta-prop_ATRN-MKLN-like"/>
</dbReference>
<protein>
    <recommendedName>
        <fullName evidence="7">Annexin</fullName>
    </recommendedName>
</protein>
<evidence type="ECO:0000313" key="9">
    <source>
        <dbReference type="EMBL" id="RMC14914.1"/>
    </source>
</evidence>
<dbReference type="FunFam" id="1.10.220.10:FF:000002">
    <property type="entry name" value="Annexin"/>
    <property type="match status" value="1"/>
</dbReference>
<dbReference type="PRINTS" id="PR00196">
    <property type="entry name" value="ANNEXIN"/>
</dbReference>
<dbReference type="Pfam" id="PF00191">
    <property type="entry name" value="Annexin"/>
    <property type="match status" value="4"/>
</dbReference>
<dbReference type="Pfam" id="PF07707">
    <property type="entry name" value="BACK"/>
    <property type="match status" value="1"/>
</dbReference>
<dbReference type="InterPro" id="IPR015915">
    <property type="entry name" value="Kelch-typ_b-propeller"/>
</dbReference>
<dbReference type="SUPFAM" id="SSF117281">
    <property type="entry name" value="Kelch motif"/>
    <property type="match status" value="1"/>
</dbReference>
<evidence type="ECO:0000256" key="3">
    <source>
        <dbReference type="ARBA" id="ARBA00022737"/>
    </source>
</evidence>
<dbReference type="GO" id="GO:0005262">
    <property type="term" value="F:calcium channel activity"/>
    <property type="evidence" value="ECO:0007669"/>
    <property type="project" value="UniProtKB-ARBA"/>
</dbReference>
<dbReference type="GO" id="GO:0031982">
    <property type="term" value="C:vesicle"/>
    <property type="evidence" value="ECO:0007669"/>
    <property type="project" value="UniProtKB-ARBA"/>
</dbReference>
<keyword evidence="6 7" id="KW-0111">Calcium/phospholipid-binding</keyword>
<keyword evidence="3 7" id="KW-0677">Repeat</keyword>
<dbReference type="InterPro" id="IPR037104">
    <property type="entry name" value="Annexin_sf"/>
</dbReference>
<keyword evidence="4 7" id="KW-0106">Calcium</keyword>
<dbReference type="SMART" id="SM00335">
    <property type="entry name" value="ANX"/>
    <property type="match status" value="3"/>
</dbReference>
<dbReference type="SMART" id="SM00875">
    <property type="entry name" value="BACK"/>
    <property type="match status" value="1"/>
</dbReference>
<dbReference type="Pfam" id="PF00651">
    <property type="entry name" value="BTB"/>
    <property type="match status" value="1"/>
</dbReference>
<evidence type="ECO:0000256" key="1">
    <source>
        <dbReference type="ARBA" id="ARBA00007831"/>
    </source>
</evidence>
<comment type="domain">
    <text evidence="7">A pair of annexin repeats may form one binding site for calcium and phospholipid.</text>
</comment>
<dbReference type="Gene3D" id="3.30.710.10">
    <property type="entry name" value="Potassium Channel Kv1.1, Chain A"/>
    <property type="match status" value="1"/>
</dbReference>
<feature type="domain" description="BTB" evidence="8">
    <location>
        <begin position="338"/>
        <end position="405"/>
    </location>
</feature>
<evidence type="ECO:0000313" key="10">
    <source>
        <dbReference type="Proteomes" id="UP000269221"/>
    </source>
</evidence>
<dbReference type="InterPro" id="IPR001464">
    <property type="entry name" value="Annexin"/>
</dbReference>
<dbReference type="InterPro" id="IPR018502">
    <property type="entry name" value="Annexin_repeat"/>
</dbReference>
<organism evidence="9 10">
    <name type="scientific">Hirundo rustica rustica</name>
    <dbReference type="NCBI Taxonomy" id="333673"/>
    <lineage>
        <taxon>Eukaryota</taxon>
        <taxon>Metazoa</taxon>
        <taxon>Chordata</taxon>
        <taxon>Craniata</taxon>
        <taxon>Vertebrata</taxon>
        <taxon>Euteleostomi</taxon>
        <taxon>Archelosauria</taxon>
        <taxon>Archosauria</taxon>
        <taxon>Dinosauria</taxon>
        <taxon>Saurischia</taxon>
        <taxon>Theropoda</taxon>
        <taxon>Coelurosauria</taxon>
        <taxon>Aves</taxon>
        <taxon>Neognathae</taxon>
        <taxon>Neoaves</taxon>
        <taxon>Telluraves</taxon>
        <taxon>Australaves</taxon>
        <taxon>Passeriformes</taxon>
        <taxon>Sylvioidea</taxon>
        <taxon>Hirundinidae</taxon>
        <taxon>Hirundo</taxon>
    </lineage>
</organism>
<dbReference type="CDD" id="cd18476">
    <property type="entry name" value="BACK_KLHL38"/>
    <property type="match status" value="1"/>
</dbReference>
<evidence type="ECO:0000256" key="6">
    <source>
        <dbReference type="ARBA" id="ARBA00023302"/>
    </source>
</evidence>
<dbReference type="PROSITE" id="PS00223">
    <property type="entry name" value="ANNEXIN_1"/>
    <property type="match status" value="2"/>
</dbReference>
<dbReference type="OrthoDB" id="45365at2759"/>
<dbReference type="InterPro" id="IPR011705">
    <property type="entry name" value="BACK"/>
</dbReference>
<dbReference type="CDD" id="cd18268">
    <property type="entry name" value="BTB_POZ_KLHL38"/>
    <property type="match status" value="1"/>
</dbReference>
<dbReference type="Gene3D" id="1.10.220.10">
    <property type="entry name" value="Annexin"/>
    <property type="match status" value="4"/>
</dbReference>
<dbReference type="PANTHER" id="PTHR24412">
    <property type="entry name" value="KELCH PROTEIN"/>
    <property type="match status" value="1"/>
</dbReference>
<dbReference type="SMART" id="SM00612">
    <property type="entry name" value="Kelch"/>
    <property type="match status" value="5"/>
</dbReference>
<dbReference type="FunFam" id="1.25.40.420:FF:000001">
    <property type="entry name" value="Kelch-like family member 12"/>
    <property type="match status" value="1"/>
</dbReference>
<dbReference type="PROSITE" id="PS51897">
    <property type="entry name" value="ANNEXIN_2"/>
    <property type="match status" value="3"/>
</dbReference>
<keyword evidence="2" id="KW-0880">Kelch repeat</keyword>
<dbReference type="SUPFAM" id="SSF47874">
    <property type="entry name" value="Annexin"/>
    <property type="match status" value="1"/>
</dbReference>
<dbReference type="InterPro" id="IPR018252">
    <property type="entry name" value="Annexin_repeat_CS"/>
</dbReference>
<keyword evidence="5 7" id="KW-0041">Annexin</keyword>
<dbReference type="AlphaFoldDB" id="A0A3M0KU47"/>
<comment type="similarity">
    <text evidence="1 7">Belongs to the annexin family.</text>
</comment>
<dbReference type="GO" id="GO:0055074">
    <property type="term" value="P:calcium ion homeostasis"/>
    <property type="evidence" value="ECO:0007669"/>
    <property type="project" value="UniProtKB-ARBA"/>
</dbReference>
<name>A0A3M0KU47_HIRRU</name>
<dbReference type="FunFam" id="1.10.220.10:FF:000003">
    <property type="entry name" value="Annexin"/>
    <property type="match status" value="1"/>
</dbReference>
<evidence type="ECO:0000256" key="7">
    <source>
        <dbReference type="RuleBase" id="RU003540"/>
    </source>
</evidence>
<dbReference type="GO" id="GO:0005544">
    <property type="term" value="F:calcium-dependent phospholipid binding"/>
    <property type="evidence" value="ECO:0007669"/>
    <property type="project" value="UniProtKB-KW"/>
</dbReference>
<dbReference type="Pfam" id="PF24981">
    <property type="entry name" value="Beta-prop_ATRN-LZTR1"/>
    <property type="match status" value="1"/>
</dbReference>
<dbReference type="STRING" id="333673.A0A3M0KU47"/>
<dbReference type="SUPFAM" id="SSF54695">
    <property type="entry name" value="POZ domain"/>
    <property type="match status" value="1"/>
</dbReference>
<evidence type="ECO:0000256" key="5">
    <source>
        <dbReference type="ARBA" id="ARBA00023216"/>
    </source>
</evidence>
<dbReference type="Gene3D" id="2.120.10.80">
    <property type="entry name" value="Kelch-type beta propeller"/>
    <property type="match status" value="2"/>
</dbReference>
<evidence type="ECO:0000256" key="2">
    <source>
        <dbReference type="ARBA" id="ARBA00022441"/>
    </source>
</evidence>
<dbReference type="PANTHER" id="PTHR24412:SF462">
    <property type="entry name" value="KELCH-LIKE PROTEIN 38"/>
    <property type="match status" value="1"/>
</dbReference>
<dbReference type="Proteomes" id="UP000269221">
    <property type="component" value="Unassembled WGS sequence"/>
</dbReference>
<evidence type="ECO:0000259" key="8">
    <source>
        <dbReference type="PROSITE" id="PS50097"/>
    </source>
</evidence>
<dbReference type="InterPro" id="IPR000210">
    <property type="entry name" value="BTB/POZ_dom"/>
</dbReference>
<dbReference type="InterPro" id="IPR009166">
    <property type="entry name" value="ANX13"/>
</dbReference>
<dbReference type="GO" id="GO:0034704">
    <property type="term" value="C:calcium channel complex"/>
    <property type="evidence" value="ECO:0007669"/>
    <property type="project" value="UniProtKB-ARBA"/>
</dbReference>